<keyword evidence="2" id="KW-1185">Reference proteome</keyword>
<organism evidence="1 2">
    <name type="scientific">Actinophytocola xinjiangensis</name>
    <dbReference type="NCBI Taxonomy" id="485602"/>
    <lineage>
        <taxon>Bacteria</taxon>
        <taxon>Bacillati</taxon>
        <taxon>Actinomycetota</taxon>
        <taxon>Actinomycetes</taxon>
        <taxon>Pseudonocardiales</taxon>
        <taxon>Pseudonocardiaceae</taxon>
    </lineage>
</organism>
<evidence type="ECO:0000313" key="2">
    <source>
        <dbReference type="Proteomes" id="UP000185696"/>
    </source>
</evidence>
<gene>
    <name evidence="1" type="ORF">BLA60_17215</name>
</gene>
<protein>
    <submittedName>
        <fullName evidence="1">Uncharacterized protein</fullName>
    </submittedName>
</protein>
<dbReference type="OrthoDB" id="4239436at2"/>
<dbReference type="Proteomes" id="UP000185696">
    <property type="component" value="Unassembled WGS sequence"/>
</dbReference>
<dbReference type="AlphaFoldDB" id="A0A7Z0WLF6"/>
<dbReference type="EMBL" id="MSIF01000007">
    <property type="protein sequence ID" value="OLF10183.1"/>
    <property type="molecule type" value="Genomic_DNA"/>
</dbReference>
<evidence type="ECO:0000313" key="1">
    <source>
        <dbReference type="EMBL" id="OLF10183.1"/>
    </source>
</evidence>
<name>A0A7Z0WLF6_9PSEU</name>
<dbReference type="RefSeq" id="WP_075133904.1">
    <property type="nucleotide sequence ID" value="NZ_MSIF01000007.1"/>
</dbReference>
<accession>A0A7Z0WLF6</accession>
<reference evidence="1 2" key="1">
    <citation type="submission" date="2016-12" db="EMBL/GenBank/DDBJ databases">
        <title>The draft genome sequence of Actinophytocola xinjiangensis.</title>
        <authorList>
            <person name="Wang W."/>
            <person name="Yuan L."/>
        </authorList>
    </citation>
    <scope>NUCLEOTIDE SEQUENCE [LARGE SCALE GENOMIC DNA]</scope>
    <source>
        <strain evidence="1 2">CGMCC 4.4663</strain>
    </source>
</reference>
<comment type="caution">
    <text evidence="1">The sequence shown here is derived from an EMBL/GenBank/DDBJ whole genome shotgun (WGS) entry which is preliminary data.</text>
</comment>
<proteinExistence type="predicted"/>
<sequence>MALHVVFLPDTGHVAGAVATTGGAVPADAAALVGDALPLRVPTAGGPVTVAVPARELSPLLADDEPRVFTDPLAFGVEQVADADPKPGLVRLADWTEGVRLDPTGLVVTVPVAAGPATPVFALVAGAQDTHVLAGEIAAGQDSVTLPLTVPAGEYGALVLVTGWVGRLVAVTAP</sequence>